<dbReference type="SUPFAM" id="SSF53098">
    <property type="entry name" value="Ribonuclease H-like"/>
    <property type="match status" value="1"/>
</dbReference>
<dbReference type="EMBL" id="ML143579">
    <property type="protein sequence ID" value="TBU21754.1"/>
    <property type="molecule type" value="Genomic_DNA"/>
</dbReference>
<dbReference type="Proteomes" id="UP000292957">
    <property type="component" value="Unassembled WGS sequence"/>
</dbReference>
<dbReference type="CDD" id="cd06141">
    <property type="entry name" value="WRN_exo"/>
    <property type="match status" value="1"/>
</dbReference>
<feature type="region of interest" description="Disordered" evidence="3">
    <location>
        <begin position="47"/>
        <end position="82"/>
    </location>
</feature>
<dbReference type="GO" id="GO:0003676">
    <property type="term" value="F:nucleic acid binding"/>
    <property type="evidence" value="ECO:0007669"/>
    <property type="project" value="InterPro"/>
</dbReference>
<evidence type="ECO:0000313" key="5">
    <source>
        <dbReference type="EMBL" id="TBU21754.1"/>
    </source>
</evidence>
<feature type="region of interest" description="Disordered" evidence="3">
    <location>
        <begin position="362"/>
        <end position="423"/>
    </location>
</feature>
<sequence>MDLSCRNPTSPMKPIRRSKILAALDAEIPIWLAGPLVPNAANLVSGPSVHPQSKMGQLLSQPAAEPPQPKAAEAPRKPSLNAKTMATTIPMRTTISNAENDPVVIEDDLSDSTIVAVKPRPKSQALSKAKSSHSLYSYKQYRPAPAVVYTQHEEEANDLVQTLKGPLGFDLEWVVNFRRGKKPSERRTALVQLSDARMILLIQVSSMKKFPQKVKEVIENKDIIKLGANIRNDGQKLFRDFGLHPAGLVELGALAGLADPSFKQTYNRSIVALAKVVEHYTHKTLDKGKVRTSNWDAKLSQAQITYAANDAHCALSVYNVLMAIAAGQQREVDWRSCAADLAVDYREKCVVNAQAAPTIPSQAAMTSGADGGADGPQGSASMSAPTFTQSQSQPERRVWNPFARQPSSSSTSSSQTWVQREPPRPQHLRAYNLWYHRDMPLADICAALRSKNNPLAESTVISYVVRALQADPSLPFSMERLKAFVQLEAGSWRRHRDWIFEKDGYKKA</sequence>
<proteinExistence type="predicted"/>
<dbReference type="InterPro" id="IPR012337">
    <property type="entry name" value="RNaseH-like_sf"/>
</dbReference>
<dbReference type="GO" id="GO:0008408">
    <property type="term" value="F:3'-5' exonuclease activity"/>
    <property type="evidence" value="ECO:0007669"/>
    <property type="project" value="InterPro"/>
</dbReference>
<feature type="compositionally biased region" description="Polar residues" evidence="3">
    <location>
        <begin position="50"/>
        <end position="60"/>
    </location>
</feature>
<dbReference type="Pfam" id="PF01612">
    <property type="entry name" value="DNA_pol_A_exo1"/>
    <property type="match status" value="1"/>
</dbReference>
<keyword evidence="1" id="KW-0540">Nuclease</keyword>
<dbReference type="GO" id="GO:0006139">
    <property type="term" value="P:nucleobase-containing compound metabolic process"/>
    <property type="evidence" value="ECO:0007669"/>
    <property type="project" value="InterPro"/>
</dbReference>
<gene>
    <name evidence="5" type="ORF">BD311DRAFT_869780</name>
</gene>
<evidence type="ECO:0000256" key="2">
    <source>
        <dbReference type="ARBA" id="ARBA00022801"/>
    </source>
</evidence>
<reference evidence="5" key="1">
    <citation type="submission" date="2019-01" db="EMBL/GenBank/DDBJ databases">
        <title>Draft genome sequences of three monokaryotic isolates of the white-rot basidiomycete fungus Dichomitus squalens.</title>
        <authorList>
            <consortium name="DOE Joint Genome Institute"/>
            <person name="Lopez S.C."/>
            <person name="Andreopoulos B."/>
            <person name="Pangilinan J."/>
            <person name="Lipzen A."/>
            <person name="Riley R."/>
            <person name="Ahrendt S."/>
            <person name="Ng V."/>
            <person name="Barry K."/>
            <person name="Daum C."/>
            <person name="Grigoriev I.V."/>
            <person name="Hilden K.S."/>
            <person name="Makela M.R."/>
            <person name="de Vries R.P."/>
        </authorList>
    </citation>
    <scope>NUCLEOTIDE SEQUENCE [LARGE SCALE GENOMIC DNA]</scope>
    <source>
        <strain evidence="5">OM18370.1</strain>
    </source>
</reference>
<dbReference type="Gene3D" id="3.30.420.10">
    <property type="entry name" value="Ribonuclease H-like superfamily/Ribonuclease H"/>
    <property type="match status" value="1"/>
</dbReference>
<dbReference type="SMART" id="SM00474">
    <property type="entry name" value="35EXOc"/>
    <property type="match status" value="1"/>
</dbReference>
<dbReference type="InterPro" id="IPR002562">
    <property type="entry name" value="3'-5'_exonuclease_dom"/>
</dbReference>
<dbReference type="InterPro" id="IPR036397">
    <property type="entry name" value="RNaseH_sf"/>
</dbReference>
<dbReference type="GO" id="GO:0005634">
    <property type="term" value="C:nucleus"/>
    <property type="evidence" value="ECO:0007669"/>
    <property type="project" value="TreeGrafter"/>
</dbReference>
<dbReference type="PANTHER" id="PTHR13620">
    <property type="entry name" value="3-5 EXONUCLEASE"/>
    <property type="match status" value="1"/>
</dbReference>
<feature type="compositionally biased region" description="Polar residues" evidence="3">
    <location>
        <begin position="378"/>
        <end position="393"/>
    </location>
</feature>
<feature type="domain" description="3'-5' exonuclease" evidence="4">
    <location>
        <begin position="147"/>
        <end position="326"/>
    </location>
</feature>
<evidence type="ECO:0000256" key="1">
    <source>
        <dbReference type="ARBA" id="ARBA00022722"/>
    </source>
</evidence>
<dbReference type="PANTHER" id="PTHR13620:SF104">
    <property type="entry name" value="EXONUCLEASE 3'-5' DOMAIN-CONTAINING PROTEIN 2"/>
    <property type="match status" value="1"/>
</dbReference>
<dbReference type="AlphaFoldDB" id="A0A4Q9M4D3"/>
<dbReference type="OrthoDB" id="1920326at2759"/>
<protein>
    <submittedName>
        <fullName evidence="5">Ribonuclease H-like protein</fullName>
    </submittedName>
</protein>
<organism evidence="5">
    <name type="scientific">Dichomitus squalens</name>
    <dbReference type="NCBI Taxonomy" id="114155"/>
    <lineage>
        <taxon>Eukaryota</taxon>
        <taxon>Fungi</taxon>
        <taxon>Dikarya</taxon>
        <taxon>Basidiomycota</taxon>
        <taxon>Agaricomycotina</taxon>
        <taxon>Agaricomycetes</taxon>
        <taxon>Polyporales</taxon>
        <taxon>Polyporaceae</taxon>
        <taxon>Dichomitus</taxon>
    </lineage>
</organism>
<evidence type="ECO:0000259" key="4">
    <source>
        <dbReference type="SMART" id="SM00474"/>
    </source>
</evidence>
<keyword evidence="2" id="KW-0378">Hydrolase</keyword>
<dbReference type="GO" id="GO:0005737">
    <property type="term" value="C:cytoplasm"/>
    <property type="evidence" value="ECO:0007669"/>
    <property type="project" value="TreeGrafter"/>
</dbReference>
<accession>A0A4Q9M4D3</accession>
<dbReference type="InterPro" id="IPR051132">
    <property type="entry name" value="3-5_Exonuclease_domain"/>
</dbReference>
<name>A0A4Q9M4D3_9APHY</name>
<evidence type="ECO:0000256" key="3">
    <source>
        <dbReference type="SAM" id="MobiDB-lite"/>
    </source>
</evidence>